<evidence type="ECO:0000256" key="1">
    <source>
        <dbReference type="ARBA" id="ARBA00023002"/>
    </source>
</evidence>
<feature type="domain" description="Pyridoxamine 5'-phosphate oxidase N-terminal" evidence="2">
    <location>
        <begin position="5"/>
        <end position="126"/>
    </location>
</feature>
<dbReference type="GO" id="GO:0005829">
    <property type="term" value="C:cytosol"/>
    <property type="evidence" value="ECO:0007669"/>
    <property type="project" value="TreeGrafter"/>
</dbReference>
<protein>
    <submittedName>
        <fullName evidence="3">TIGR03618 family F420-dependent PPOX class oxidoreductase</fullName>
    </submittedName>
</protein>
<dbReference type="Pfam" id="PF01243">
    <property type="entry name" value="PNPOx_N"/>
    <property type="match status" value="1"/>
</dbReference>
<dbReference type="Gene3D" id="2.30.110.10">
    <property type="entry name" value="Electron Transport, Fmn-binding Protein, Chain A"/>
    <property type="match status" value="1"/>
</dbReference>
<dbReference type="AlphaFoldDB" id="A0A7K3MAD3"/>
<dbReference type="InterPro" id="IPR019920">
    <property type="entry name" value="F420-binding_dom_put"/>
</dbReference>
<dbReference type="InterPro" id="IPR052019">
    <property type="entry name" value="F420H2_bilvrd_red/Heme_oxyg"/>
</dbReference>
<evidence type="ECO:0000313" key="3">
    <source>
        <dbReference type="EMBL" id="NDL59932.1"/>
    </source>
</evidence>
<gene>
    <name evidence="3" type="ORF">F7O44_22920</name>
</gene>
<evidence type="ECO:0000313" key="4">
    <source>
        <dbReference type="Proteomes" id="UP000460435"/>
    </source>
</evidence>
<accession>A0A7K3MAD3</accession>
<dbReference type="GO" id="GO:0070967">
    <property type="term" value="F:coenzyme F420 binding"/>
    <property type="evidence" value="ECO:0007669"/>
    <property type="project" value="TreeGrafter"/>
</dbReference>
<dbReference type="InterPro" id="IPR011576">
    <property type="entry name" value="Pyridox_Oxase_N"/>
</dbReference>
<organism evidence="3 4">
    <name type="scientific">Phytoactinopolyspora mesophila</name>
    <dbReference type="NCBI Taxonomy" id="2650750"/>
    <lineage>
        <taxon>Bacteria</taxon>
        <taxon>Bacillati</taxon>
        <taxon>Actinomycetota</taxon>
        <taxon>Actinomycetes</taxon>
        <taxon>Jiangellales</taxon>
        <taxon>Jiangellaceae</taxon>
        <taxon>Phytoactinopolyspora</taxon>
    </lineage>
</organism>
<reference evidence="3 4" key="1">
    <citation type="submission" date="2019-11" db="EMBL/GenBank/DDBJ databases">
        <authorList>
            <person name="Li X.-J."/>
            <person name="Feng X.-M."/>
        </authorList>
    </citation>
    <scope>NUCLEOTIDE SEQUENCE [LARGE SCALE GENOMIC DNA]</scope>
    <source>
        <strain evidence="3 4">XMNu-373</strain>
    </source>
</reference>
<dbReference type="Proteomes" id="UP000460435">
    <property type="component" value="Unassembled WGS sequence"/>
</dbReference>
<sequence>MPALSDHARSLFSRPILGWATAVRPDGTPHNSVVWLDVEDDDTVVFNTAIDRAKERYLRANPKVSLSVSDPDQTFSWASVSGTATFTTEDGDEVINRLSHKYDGKDFRELKEGERRVTVRVKVEHLVEQSAP</sequence>
<proteinExistence type="predicted"/>
<dbReference type="SUPFAM" id="SSF50475">
    <property type="entry name" value="FMN-binding split barrel"/>
    <property type="match status" value="1"/>
</dbReference>
<dbReference type="PANTHER" id="PTHR35176:SF6">
    <property type="entry name" value="HEME OXYGENASE HI_0854-RELATED"/>
    <property type="match status" value="1"/>
</dbReference>
<evidence type="ECO:0000259" key="2">
    <source>
        <dbReference type="Pfam" id="PF01243"/>
    </source>
</evidence>
<dbReference type="NCBIfam" id="TIGR03618">
    <property type="entry name" value="Rv1155_F420"/>
    <property type="match status" value="1"/>
</dbReference>
<dbReference type="GO" id="GO:0016627">
    <property type="term" value="F:oxidoreductase activity, acting on the CH-CH group of donors"/>
    <property type="evidence" value="ECO:0007669"/>
    <property type="project" value="TreeGrafter"/>
</dbReference>
<dbReference type="RefSeq" id="WP_162452644.1">
    <property type="nucleotide sequence ID" value="NZ_WLZY01000009.1"/>
</dbReference>
<keyword evidence="1" id="KW-0560">Oxidoreductase</keyword>
<name>A0A7K3MAD3_9ACTN</name>
<comment type="caution">
    <text evidence="3">The sequence shown here is derived from an EMBL/GenBank/DDBJ whole genome shotgun (WGS) entry which is preliminary data.</text>
</comment>
<keyword evidence="4" id="KW-1185">Reference proteome</keyword>
<dbReference type="PANTHER" id="PTHR35176">
    <property type="entry name" value="HEME OXYGENASE HI_0854-RELATED"/>
    <property type="match status" value="1"/>
</dbReference>
<dbReference type="EMBL" id="WLZY01000009">
    <property type="protein sequence ID" value="NDL59932.1"/>
    <property type="molecule type" value="Genomic_DNA"/>
</dbReference>
<dbReference type="InterPro" id="IPR012349">
    <property type="entry name" value="Split_barrel_FMN-bd"/>
</dbReference>